<protein>
    <submittedName>
        <fullName evidence="1">Neuroglobin-like</fullName>
    </submittedName>
</protein>
<dbReference type="PANTHER" id="PTHR37984:SF5">
    <property type="entry name" value="PROTEIN NYNRIN-LIKE"/>
    <property type="match status" value="1"/>
</dbReference>
<organism evidence="1 2">
    <name type="scientific">Plakobranchus ocellatus</name>
    <dbReference type="NCBI Taxonomy" id="259542"/>
    <lineage>
        <taxon>Eukaryota</taxon>
        <taxon>Metazoa</taxon>
        <taxon>Spiralia</taxon>
        <taxon>Lophotrochozoa</taxon>
        <taxon>Mollusca</taxon>
        <taxon>Gastropoda</taxon>
        <taxon>Heterobranchia</taxon>
        <taxon>Euthyneura</taxon>
        <taxon>Panpulmonata</taxon>
        <taxon>Sacoglossa</taxon>
        <taxon>Placobranchoidea</taxon>
        <taxon>Plakobranchidae</taxon>
        <taxon>Plakobranchus</taxon>
    </lineage>
</organism>
<comment type="caution">
    <text evidence="1">The sequence shown here is derived from an EMBL/GenBank/DDBJ whole genome shotgun (WGS) entry which is preliminary data.</text>
</comment>
<proteinExistence type="predicted"/>
<evidence type="ECO:0000313" key="2">
    <source>
        <dbReference type="Proteomes" id="UP000735302"/>
    </source>
</evidence>
<dbReference type="InterPro" id="IPR043502">
    <property type="entry name" value="DNA/RNA_pol_sf"/>
</dbReference>
<dbReference type="EMBL" id="BLXT01003748">
    <property type="protein sequence ID" value="GFO05472.1"/>
    <property type="molecule type" value="Genomic_DNA"/>
</dbReference>
<dbReference type="Gene3D" id="3.10.10.10">
    <property type="entry name" value="HIV Type 1 Reverse Transcriptase, subunit A, domain 1"/>
    <property type="match status" value="1"/>
</dbReference>
<dbReference type="InterPro" id="IPR050951">
    <property type="entry name" value="Retrovirus_Pol_polyprotein"/>
</dbReference>
<accession>A0AAV4AF04</accession>
<dbReference type="PANTHER" id="PTHR37984">
    <property type="entry name" value="PROTEIN CBG26694"/>
    <property type="match status" value="1"/>
</dbReference>
<sequence>MSIYPPDYTAKIKILTSTYADVFSDGIGTIKGIQGTLVLKNDFRPKFCKARPIPYALKKNVEQELDNLERQGIISSVKSSDWATPIVPVLKAMETSASAVIIRQQ</sequence>
<keyword evidence="2" id="KW-1185">Reference proteome</keyword>
<dbReference type="AlphaFoldDB" id="A0AAV4AF04"/>
<dbReference type="Proteomes" id="UP000735302">
    <property type="component" value="Unassembled WGS sequence"/>
</dbReference>
<reference evidence="1 2" key="1">
    <citation type="journal article" date="2021" name="Elife">
        <title>Chloroplast acquisition without the gene transfer in kleptoplastic sea slugs, Plakobranchus ocellatus.</title>
        <authorList>
            <person name="Maeda T."/>
            <person name="Takahashi S."/>
            <person name="Yoshida T."/>
            <person name="Shimamura S."/>
            <person name="Takaki Y."/>
            <person name="Nagai Y."/>
            <person name="Toyoda A."/>
            <person name="Suzuki Y."/>
            <person name="Arimoto A."/>
            <person name="Ishii H."/>
            <person name="Satoh N."/>
            <person name="Nishiyama T."/>
            <person name="Hasebe M."/>
            <person name="Maruyama T."/>
            <person name="Minagawa J."/>
            <person name="Obokata J."/>
            <person name="Shigenobu S."/>
        </authorList>
    </citation>
    <scope>NUCLEOTIDE SEQUENCE [LARGE SCALE GENOMIC DNA]</scope>
</reference>
<name>A0AAV4AF04_9GAST</name>
<dbReference type="SUPFAM" id="SSF56672">
    <property type="entry name" value="DNA/RNA polymerases"/>
    <property type="match status" value="1"/>
</dbReference>
<evidence type="ECO:0000313" key="1">
    <source>
        <dbReference type="EMBL" id="GFO05472.1"/>
    </source>
</evidence>
<gene>
    <name evidence="1" type="ORF">PoB_003197700</name>
</gene>